<keyword evidence="3" id="KW-0808">Transferase</keyword>
<evidence type="ECO:0000256" key="4">
    <source>
        <dbReference type="ARBA" id="ARBA00022723"/>
    </source>
</evidence>
<proteinExistence type="predicted"/>
<evidence type="ECO:0000256" key="3">
    <source>
        <dbReference type="ARBA" id="ARBA00022679"/>
    </source>
</evidence>
<reference evidence="9" key="3">
    <citation type="submission" date="2025-09" db="UniProtKB">
        <authorList>
            <consortium name="Ensembl"/>
        </authorList>
    </citation>
    <scope>IDENTIFICATION</scope>
</reference>
<dbReference type="GO" id="GO:0008270">
    <property type="term" value="F:zinc ion binding"/>
    <property type="evidence" value="ECO:0007669"/>
    <property type="project" value="UniProtKB-KW"/>
</dbReference>
<reference evidence="9" key="2">
    <citation type="submission" date="2025-08" db="UniProtKB">
        <authorList>
            <consortium name="Ensembl"/>
        </authorList>
    </citation>
    <scope>IDENTIFICATION</scope>
</reference>
<evidence type="ECO:0000313" key="9">
    <source>
        <dbReference type="Ensembl" id="ENSCMMP00000015368.1"/>
    </source>
</evidence>
<dbReference type="Proteomes" id="UP000694556">
    <property type="component" value="Chromosome Z"/>
</dbReference>
<dbReference type="GO" id="GO:0061630">
    <property type="term" value="F:ubiquitin protein ligase activity"/>
    <property type="evidence" value="ECO:0007669"/>
    <property type="project" value="UniProtKB-EC"/>
</dbReference>
<keyword evidence="10" id="KW-1185">Reference proteome</keyword>
<dbReference type="PANTHER" id="PTHR46077:SF5">
    <property type="entry name" value="RING-TYPE DOMAIN-CONTAINING PROTEIN"/>
    <property type="match status" value="1"/>
</dbReference>
<dbReference type="GO" id="GO:0006513">
    <property type="term" value="P:protein monoubiquitination"/>
    <property type="evidence" value="ECO:0007669"/>
    <property type="project" value="TreeGrafter"/>
</dbReference>
<name>A0A8C3C4Z3_CAIMO</name>
<keyword evidence="6" id="KW-0862">Zinc</keyword>
<dbReference type="InterPro" id="IPR013083">
    <property type="entry name" value="Znf_RING/FYVE/PHD"/>
</dbReference>
<comment type="catalytic activity">
    <reaction evidence="1">
        <text>S-ubiquitinyl-[E2 ubiquitin-conjugating enzyme]-L-cysteine + [acceptor protein]-L-lysine = [E2 ubiquitin-conjugating enzyme]-L-cysteine + N(6)-ubiquitinyl-[acceptor protein]-L-lysine.</text>
        <dbReference type="EC" id="2.3.2.27"/>
    </reaction>
</comment>
<evidence type="ECO:0000313" key="10">
    <source>
        <dbReference type="Proteomes" id="UP000694556"/>
    </source>
</evidence>
<dbReference type="SUPFAM" id="SSF57850">
    <property type="entry name" value="RING/U-box"/>
    <property type="match status" value="1"/>
</dbReference>
<dbReference type="PROSITE" id="PS50089">
    <property type="entry name" value="ZF_RING_2"/>
    <property type="match status" value="1"/>
</dbReference>
<dbReference type="PANTHER" id="PTHR46077">
    <property type="entry name" value="E3 UBIQUITIN-PROTEIN LIGASE TOPORS"/>
    <property type="match status" value="1"/>
</dbReference>
<protein>
    <recommendedName>
        <fullName evidence="2">RING-type E3 ubiquitin transferase</fullName>
        <ecNumber evidence="2">2.3.2.27</ecNumber>
    </recommendedName>
</protein>
<reference evidence="9" key="1">
    <citation type="submission" date="2018-09" db="EMBL/GenBank/DDBJ databases">
        <title>Common duck and Muscovy duck high density SNP chip.</title>
        <authorList>
            <person name="Vignal A."/>
            <person name="Thebault N."/>
            <person name="Warren W.C."/>
        </authorList>
    </citation>
    <scope>NUCLEOTIDE SEQUENCE [LARGE SCALE GENOMIC DNA]</scope>
</reference>
<dbReference type="Ensembl" id="ENSCMMT00000016899.1">
    <property type="protein sequence ID" value="ENSCMMP00000015368.1"/>
    <property type="gene ID" value="ENSCMMG00000009790.1"/>
</dbReference>
<dbReference type="InterPro" id="IPR001841">
    <property type="entry name" value="Znf_RING"/>
</dbReference>
<dbReference type="InterPro" id="IPR017907">
    <property type="entry name" value="Znf_RING_CS"/>
</dbReference>
<keyword evidence="4" id="KW-0479">Metal-binding</keyword>
<evidence type="ECO:0000256" key="5">
    <source>
        <dbReference type="ARBA" id="ARBA00022771"/>
    </source>
</evidence>
<dbReference type="PROSITE" id="PS00518">
    <property type="entry name" value="ZF_RING_1"/>
    <property type="match status" value="1"/>
</dbReference>
<dbReference type="GO" id="GO:0000209">
    <property type="term" value="P:protein polyubiquitination"/>
    <property type="evidence" value="ECO:0007669"/>
    <property type="project" value="TreeGrafter"/>
</dbReference>
<dbReference type="Pfam" id="PF13639">
    <property type="entry name" value="zf-RING_2"/>
    <property type="match status" value="1"/>
</dbReference>
<dbReference type="Gene3D" id="3.30.40.10">
    <property type="entry name" value="Zinc/RING finger domain, C3HC4 (zinc finger)"/>
    <property type="match status" value="1"/>
</dbReference>
<feature type="domain" description="RING-type" evidence="8">
    <location>
        <begin position="57"/>
        <end position="96"/>
    </location>
</feature>
<dbReference type="EC" id="2.3.2.27" evidence="2"/>
<sequence>WHSTGPNATGQHLGAAPEVSVMLQSTICDCSNLTALLRGAFGSGLLRVQTPTAEGCCPICLETIRKTAYTYTCCHAFCFSCIRRWAATSSTCPLCRQPINRILHTVGSSAPSLSLPTTPAWTGLLIWLRLGRPCLGSR</sequence>
<evidence type="ECO:0000256" key="7">
    <source>
        <dbReference type="PROSITE-ProRule" id="PRU00175"/>
    </source>
</evidence>
<evidence type="ECO:0000256" key="6">
    <source>
        <dbReference type="ARBA" id="ARBA00022833"/>
    </source>
</evidence>
<accession>A0A8C3C4Z3</accession>
<dbReference type="SMART" id="SM00184">
    <property type="entry name" value="RING"/>
    <property type="match status" value="1"/>
</dbReference>
<organism evidence="9 10">
    <name type="scientific">Cairina moschata</name>
    <name type="common">Muscovy duck</name>
    <dbReference type="NCBI Taxonomy" id="8855"/>
    <lineage>
        <taxon>Eukaryota</taxon>
        <taxon>Metazoa</taxon>
        <taxon>Chordata</taxon>
        <taxon>Craniata</taxon>
        <taxon>Vertebrata</taxon>
        <taxon>Euteleostomi</taxon>
        <taxon>Archelosauria</taxon>
        <taxon>Archosauria</taxon>
        <taxon>Dinosauria</taxon>
        <taxon>Saurischia</taxon>
        <taxon>Theropoda</taxon>
        <taxon>Coelurosauria</taxon>
        <taxon>Aves</taxon>
        <taxon>Neognathae</taxon>
        <taxon>Galloanserae</taxon>
        <taxon>Anseriformes</taxon>
        <taxon>Anatidae</taxon>
        <taxon>Anatinae</taxon>
        <taxon>Cairina</taxon>
    </lineage>
</organism>
<evidence type="ECO:0000256" key="1">
    <source>
        <dbReference type="ARBA" id="ARBA00000900"/>
    </source>
</evidence>
<dbReference type="AlphaFoldDB" id="A0A8C3C4Z3"/>
<keyword evidence="5 7" id="KW-0863">Zinc-finger</keyword>
<evidence type="ECO:0000259" key="8">
    <source>
        <dbReference type="PROSITE" id="PS50089"/>
    </source>
</evidence>
<evidence type="ECO:0000256" key="2">
    <source>
        <dbReference type="ARBA" id="ARBA00012483"/>
    </source>
</evidence>